<protein>
    <recommendedName>
        <fullName evidence="2">MULE transposase domain-containing protein</fullName>
    </recommendedName>
</protein>
<evidence type="ECO:0000313" key="4">
    <source>
        <dbReference type="Proteomes" id="UP000604046"/>
    </source>
</evidence>
<comment type="caution">
    <text evidence="3">The sequence shown here is derived from an EMBL/GenBank/DDBJ whole genome shotgun (WGS) entry which is preliminary data.</text>
</comment>
<feature type="region of interest" description="Disordered" evidence="1">
    <location>
        <begin position="1358"/>
        <end position="1385"/>
    </location>
</feature>
<sequence>MKFRFCLVSNKEEGSALPPDLLDLDEEVFYLRVERSVREGRKHDGKVIAEVEQHLNKHQFGRHLPAKQAKKAMTELGIPAEHIPSDRALDGVRHRHLEEAKSYDGKFVSTFRAFCQNPPFPVAVLHTEETPLVSEETVRVLFYEQENLDAVIAYLGTQDRCVLVMDATFKTNVQDLVLASLGLVVLHQVGGVVRNRFWPVVCAVCDKEDEPCYALLCRSFQKLLEASGLDWKKLVTNVVMDGAGGAINATSACFPDATLHRDLEHIKLRDPEDWNQEKFADYLEKWVLQKKGLWWSADWQSGPVQVACVKQAADGSSPPWARPPAVAFVPASAWVWLACCLSSASVSLPWAPPAVVVLRNSRSSSKTHPYQLVSRLLMSLRSWALLCHHSLVIRYMGVIPLIWCLRNLMANPWPQNLGSVHRSTGQPDPLSKKASVGMLYAQPVLLRLFHQRNPESFARQNVVRLSESGPTWVRMPVVDQSATLAALAPMSLRKVPPPEEQRVVPFEFATCLYWPWREPEGVSRSSGTASSDEGITQDCAEAFLARLDTRPTCSSGHPLFSFGSPEPGWWCSACQRVFSTRRLLWGCRVCDFDICGNCLVDSRSGSSIAPAPVQSAVPEAIPAAQVQDTAREAMPSGTPTWPSIKLLRASGVLTGNDMFPNDLHLTLGVNGESLSVLGSSRAPELKGGFRKVYHLRGEGPAASMVLKLAENDADNVNEVRSAAACPAAFTRIFGSGSIWVSLGADGLCQAHYVISERVVPLTALLDGPALPPTACTALALQCCRVVFRATLAGIKCRDLGQKQWGLKVPPGFKFQDEVSLHQVREGLTGEALHLVILHANCCLPVPQVTCGILTDALDLHKIACDQALARHDIIQVMHKLQEHRLPPQGQDKVHAANDCGPQPHGVHAWRPPSRPLSHFARHLCLRHIIIWSPGCVPGQVFTCICREANLTNVCWVLPGDPAMLQPALLCFLLGAAPGWASRGCAFSACCVFCYWTVAQAGRPFTGVFRLFYATGCLNKNAVIVDSNQRKVSVQGLLAVLGARTSNPAACEIVLNGTVGSFPPLCVEGEARPLDRRKGPLDPVARACCPSSLVHPFNLWQVLFGWNSVDCLKVQLMSAACCVFLDVQHGLHRAVQKFVPPSPPWACTRRARSPRLQLPACTGQFAVAHKTRLRLGRLGVSSLDPTRPAQFRLLAEPVAQQQLPAAVLEPPESLAYSAKRLKSEQDDEGDANTFLKYETAGRIMVDCRTVDITSVIVMPKYKLEYAKNKKRDMVQRLDLALCSLYEDGEAAFRTALGNPRQWSFSMHKKLFYKYTVMYVLSTGRVVDEHPHLVHSSCSEQAFFYKSVLGSLNLHPIARGPKTLKARRPRRDRRTEEFRKKMRTPSP</sequence>
<dbReference type="Proteomes" id="UP000604046">
    <property type="component" value="Unassembled WGS sequence"/>
</dbReference>
<accession>A0A812IGN2</accession>
<dbReference type="Pfam" id="PF10551">
    <property type="entry name" value="MULE"/>
    <property type="match status" value="1"/>
</dbReference>
<reference evidence="3" key="1">
    <citation type="submission" date="2021-02" db="EMBL/GenBank/DDBJ databases">
        <authorList>
            <person name="Dougan E. K."/>
            <person name="Rhodes N."/>
            <person name="Thang M."/>
            <person name="Chan C."/>
        </authorList>
    </citation>
    <scope>NUCLEOTIDE SEQUENCE</scope>
</reference>
<dbReference type="InterPro" id="IPR018289">
    <property type="entry name" value="MULE_transposase_dom"/>
</dbReference>
<feature type="domain" description="MULE transposase" evidence="2">
    <location>
        <begin position="162"/>
        <end position="266"/>
    </location>
</feature>
<organism evidence="3 4">
    <name type="scientific">Symbiodinium natans</name>
    <dbReference type="NCBI Taxonomy" id="878477"/>
    <lineage>
        <taxon>Eukaryota</taxon>
        <taxon>Sar</taxon>
        <taxon>Alveolata</taxon>
        <taxon>Dinophyceae</taxon>
        <taxon>Suessiales</taxon>
        <taxon>Symbiodiniaceae</taxon>
        <taxon>Symbiodinium</taxon>
    </lineage>
</organism>
<dbReference type="InterPro" id="IPR046349">
    <property type="entry name" value="C1-like_sf"/>
</dbReference>
<dbReference type="SUPFAM" id="SSF57889">
    <property type="entry name" value="Cysteine-rich domain"/>
    <property type="match status" value="1"/>
</dbReference>
<name>A0A812IGN2_9DINO</name>
<feature type="compositionally biased region" description="Basic residues" evidence="1">
    <location>
        <begin position="1360"/>
        <end position="1370"/>
    </location>
</feature>
<dbReference type="EMBL" id="CAJNDS010000257">
    <property type="protein sequence ID" value="CAE7034677.1"/>
    <property type="molecule type" value="Genomic_DNA"/>
</dbReference>
<gene>
    <name evidence="3" type="ORF">SNAT2548_LOCUS4157</name>
</gene>
<evidence type="ECO:0000313" key="3">
    <source>
        <dbReference type="EMBL" id="CAE7034677.1"/>
    </source>
</evidence>
<keyword evidence="4" id="KW-1185">Reference proteome</keyword>
<evidence type="ECO:0000256" key="1">
    <source>
        <dbReference type="SAM" id="MobiDB-lite"/>
    </source>
</evidence>
<proteinExistence type="predicted"/>
<evidence type="ECO:0000259" key="2">
    <source>
        <dbReference type="Pfam" id="PF10551"/>
    </source>
</evidence>